<protein>
    <submittedName>
        <fullName evidence="1">Uncharacterized protein</fullName>
    </submittedName>
</protein>
<dbReference type="EMBL" id="BDDD01000402">
    <property type="protein sequence ID" value="GAV65359.1"/>
    <property type="molecule type" value="Genomic_DNA"/>
</dbReference>
<proteinExistence type="predicted"/>
<gene>
    <name evidence="1" type="ORF">CFOL_v3_08874</name>
</gene>
<dbReference type="AlphaFoldDB" id="A0A1Q3BBR6"/>
<keyword evidence="2" id="KW-1185">Reference proteome</keyword>
<name>A0A1Q3BBR6_CEPFO</name>
<reference evidence="2" key="1">
    <citation type="submission" date="2016-04" db="EMBL/GenBank/DDBJ databases">
        <title>Cephalotus genome sequencing.</title>
        <authorList>
            <person name="Fukushima K."/>
            <person name="Hasebe M."/>
            <person name="Fang X."/>
        </authorList>
    </citation>
    <scope>NUCLEOTIDE SEQUENCE [LARGE SCALE GENOMIC DNA]</scope>
    <source>
        <strain evidence="2">cv. St1</strain>
    </source>
</reference>
<comment type="caution">
    <text evidence="1">The sequence shown here is derived from an EMBL/GenBank/DDBJ whole genome shotgun (WGS) entry which is preliminary data.</text>
</comment>
<accession>A0A1Q3BBR6</accession>
<dbReference type="Proteomes" id="UP000187406">
    <property type="component" value="Unassembled WGS sequence"/>
</dbReference>
<evidence type="ECO:0000313" key="2">
    <source>
        <dbReference type="Proteomes" id="UP000187406"/>
    </source>
</evidence>
<organism evidence="1 2">
    <name type="scientific">Cephalotus follicularis</name>
    <name type="common">Albany pitcher plant</name>
    <dbReference type="NCBI Taxonomy" id="3775"/>
    <lineage>
        <taxon>Eukaryota</taxon>
        <taxon>Viridiplantae</taxon>
        <taxon>Streptophyta</taxon>
        <taxon>Embryophyta</taxon>
        <taxon>Tracheophyta</taxon>
        <taxon>Spermatophyta</taxon>
        <taxon>Magnoliopsida</taxon>
        <taxon>eudicotyledons</taxon>
        <taxon>Gunneridae</taxon>
        <taxon>Pentapetalae</taxon>
        <taxon>rosids</taxon>
        <taxon>fabids</taxon>
        <taxon>Oxalidales</taxon>
        <taxon>Cephalotaceae</taxon>
        <taxon>Cephalotus</taxon>
    </lineage>
</organism>
<dbReference type="InParanoid" id="A0A1Q3BBR6"/>
<evidence type="ECO:0000313" key="1">
    <source>
        <dbReference type="EMBL" id="GAV65359.1"/>
    </source>
</evidence>
<sequence length="116" mass="13250">MSLILGQYLPTDNRISASTADSSTSFQLHITKLMFLQSIQPEISDASVSETMPQTIPALDLQGNIRTTYSMKAAVAVDCTVKYLALRIIFTALKMRFWMQRLVTSFWRRIREAMRL</sequence>